<organism evidence="1 2">
    <name type="scientific">Coffea arabica</name>
    <name type="common">Arabian coffee</name>
    <dbReference type="NCBI Taxonomy" id="13443"/>
    <lineage>
        <taxon>Eukaryota</taxon>
        <taxon>Viridiplantae</taxon>
        <taxon>Streptophyta</taxon>
        <taxon>Embryophyta</taxon>
        <taxon>Tracheophyta</taxon>
        <taxon>Spermatophyta</taxon>
        <taxon>Magnoliopsida</taxon>
        <taxon>eudicotyledons</taxon>
        <taxon>Gunneridae</taxon>
        <taxon>Pentapetalae</taxon>
        <taxon>asterids</taxon>
        <taxon>lamiids</taxon>
        <taxon>Gentianales</taxon>
        <taxon>Rubiaceae</taxon>
        <taxon>Ixoroideae</taxon>
        <taxon>Gardenieae complex</taxon>
        <taxon>Bertiereae - Coffeeae clade</taxon>
        <taxon>Coffeeae</taxon>
        <taxon>Coffea</taxon>
    </lineage>
</organism>
<protein>
    <submittedName>
        <fullName evidence="2">Uncharacterized protein</fullName>
    </submittedName>
</protein>
<dbReference type="PANTHER" id="PTHR11697">
    <property type="entry name" value="GENERAL TRANSCRIPTION FACTOR 2-RELATED ZINC FINGER PROTEIN"/>
    <property type="match status" value="1"/>
</dbReference>
<evidence type="ECO:0000313" key="1">
    <source>
        <dbReference type="Proteomes" id="UP001652660"/>
    </source>
</evidence>
<proteinExistence type="predicted"/>
<reference evidence="2" key="1">
    <citation type="submission" date="2025-08" db="UniProtKB">
        <authorList>
            <consortium name="RefSeq"/>
        </authorList>
    </citation>
    <scope>IDENTIFICATION</scope>
    <source>
        <tissue evidence="2">Leaves</tissue>
    </source>
</reference>
<dbReference type="GeneID" id="140016533"/>
<sequence>MSLIVNFLPILDVLEYTVDDVSTSEQNAERNLDSVQTYNFAFTLHLMKNLLGITNELSLTLQRKDQDILNAMAVVKIAKEQLQLMRDDGWDALLNEVISFCIKCDIEIPNMNDTYVLKGRSRREGLARDNGFSTFDEKKLIHFVKLYPSKFSSVDLMAFDNQLDTYILDVRSSNEFAELKGIAGLAVELVKTKREIVYPLVYLLVKLALTLPVATTIVKRTFSAMNIVKNRLRTLGLAKGIAGEGKVQAVKASKQGVEETKKIGEEIAAMKVEEGIKKIGYALAFRFFV</sequence>
<dbReference type="InterPro" id="IPR055298">
    <property type="entry name" value="AtLOH3-like"/>
</dbReference>
<dbReference type="PANTHER" id="PTHR11697:SF230">
    <property type="entry name" value="ZINC FINGER, MYM DOMAIN CONTAINING 1"/>
    <property type="match status" value="1"/>
</dbReference>
<dbReference type="RefSeq" id="XP_071926174.1">
    <property type="nucleotide sequence ID" value="XM_072070073.1"/>
</dbReference>
<keyword evidence="1" id="KW-1185">Reference proteome</keyword>
<name>A0ABM4W307_COFAR</name>
<accession>A0ABM4W307</accession>
<dbReference type="Proteomes" id="UP001652660">
    <property type="component" value="Chromosome 11c"/>
</dbReference>
<gene>
    <name evidence="2" type="primary">LOC140016533</name>
</gene>
<evidence type="ECO:0000313" key="2">
    <source>
        <dbReference type="RefSeq" id="XP_071926174.1"/>
    </source>
</evidence>